<dbReference type="Gene3D" id="3.90.25.10">
    <property type="entry name" value="UDP-galactose 4-epimerase, domain 1"/>
    <property type="match status" value="1"/>
</dbReference>
<dbReference type="Proteomes" id="UP001215712">
    <property type="component" value="Unassembled WGS sequence"/>
</dbReference>
<dbReference type="Gene3D" id="3.40.50.720">
    <property type="entry name" value="NAD(P)-binding Rossmann-like Domain"/>
    <property type="match status" value="1"/>
</dbReference>
<evidence type="ECO:0000313" key="5">
    <source>
        <dbReference type="Proteomes" id="UP001215712"/>
    </source>
</evidence>
<sequence length="328" mass="36055">MSAKKIIAVVGATGTQGSSVARAFLSLPNWHVRCLTRSPSSKASQALANDGAQIMEADLSDPESLRGAFSGVHAIFLNTDYWGPYRQAVTSGKDSATSAKIGYDAEVQLGKNAIHAALEVSTLERFIYSALGPMNAASGGKYPYSYHWETKAYLVDYIEGTKLRDIASFIYIGAYLTNQFLYPKLHKDSGEFALVLPASKRTRLPVIDTVRSTGPFVRALIEDEEAGTKLLAYDEYLPFEEIISIWSKVTGREAVFVQMDMQDMHEKFGVPIEVLGGPAYLDEFDYCAGVPNVIEPSQLKSRVAVRSFEESLIGLDADILFGTKDWSY</sequence>
<dbReference type="PANTHER" id="PTHR42748">
    <property type="entry name" value="NITROGEN METABOLITE REPRESSION PROTEIN NMRA FAMILY MEMBER"/>
    <property type="match status" value="1"/>
</dbReference>
<dbReference type="CDD" id="cd05251">
    <property type="entry name" value="NmrA_like_SDR_a"/>
    <property type="match status" value="1"/>
</dbReference>
<feature type="domain" description="NmrA-like" evidence="3">
    <location>
        <begin position="4"/>
        <end position="272"/>
    </location>
</feature>
<dbReference type="InterPro" id="IPR008030">
    <property type="entry name" value="NmrA-like"/>
</dbReference>
<dbReference type="InterPro" id="IPR036291">
    <property type="entry name" value="NAD(P)-bd_dom_sf"/>
</dbReference>
<evidence type="ECO:0000259" key="3">
    <source>
        <dbReference type="Pfam" id="PF05368"/>
    </source>
</evidence>
<dbReference type="Pfam" id="PF05368">
    <property type="entry name" value="NmrA"/>
    <property type="match status" value="1"/>
</dbReference>
<gene>
    <name evidence="4" type="ORF">N7493_006769</name>
</gene>
<proteinExistence type="inferred from homology"/>
<name>A0AAD6MUY0_9EURO</name>
<comment type="similarity">
    <text evidence="1">Belongs to the NmrA-type oxidoreductase family.</text>
</comment>
<reference evidence="4" key="2">
    <citation type="submission" date="2023-01" db="EMBL/GenBank/DDBJ databases">
        <authorList>
            <person name="Petersen C."/>
        </authorList>
    </citation>
    <scope>NUCLEOTIDE SEQUENCE</scope>
    <source>
        <strain evidence="4">IBT 17514</strain>
    </source>
</reference>
<dbReference type="EMBL" id="JAQJAN010000009">
    <property type="protein sequence ID" value="KAJ5719891.1"/>
    <property type="molecule type" value="Genomic_DNA"/>
</dbReference>
<keyword evidence="5" id="KW-1185">Reference proteome</keyword>
<evidence type="ECO:0000256" key="2">
    <source>
        <dbReference type="ARBA" id="ARBA00022857"/>
    </source>
</evidence>
<keyword evidence="2" id="KW-0521">NADP</keyword>
<dbReference type="InterPro" id="IPR051164">
    <property type="entry name" value="NmrA-like_oxidored"/>
</dbReference>
<reference evidence="4" key="1">
    <citation type="journal article" date="2023" name="IMA Fungus">
        <title>Comparative genomic study of the Penicillium genus elucidates a diverse pangenome and 15 lateral gene transfer events.</title>
        <authorList>
            <person name="Petersen C."/>
            <person name="Sorensen T."/>
            <person name="Nielsen M.R."/>
            <person name="Sondergaard T.E."/>
            <person name="Sorensen J.L."/>
            <person name="Fitzpatrick D.A."/>
            <person name="Frisvad J.C."/>
            <person name="Nielsen K.L."/>
        </authorList>
    </citation>
    <scope>NUCLEOTIDE SEQUENCE</scope>
    <source>
        <strain evidence="4">IBT 17514</strain>
    </source>
</reference>
<protein>
    <recommendedName>
        <fullName evidence="3">NmrA-like domain-containing protein</fullName>
    </recommendedName>
</protein>
<dbReference type="PANTHER" id="PTHR42748:SF29">
    <property type="entry name" value="NMRA-LIKE DOMAIN-CONTAINING PROTEIN"/>
    <property type="match status" value="1"/>
</dbReference>
<evidence type="ECO:0000256" key="1">
    <source>
        <dbReference type="ARBA" id="ARBA00006328"/>
    </source>
</evidence>
<evidence type="ECO:0000313" key="4">
    <source>
        <dbReference type="EMBL" id="KAJ5719891.1"/>
    </source>
</evidence>
<comment type="caution">
    <text evidence="4">The sequence shown here is derived from an EMBL/GenBank/DDBJ whole genome shotgun (WGS) entry which is preliminary data.</text>
</comment>
<organism evidence="4 5">
    <name type="scientific">Penicillium malachiteum</name>
    <dbReference type="NCBI Taxonomy" id="1324776"/>
    <lineage>
        <taxon>Eukaryota</taxon>
        <taxon>Fungi</taxon>
        <taxon>Dikarya</taxon>
        <taxon>Ascomycota</taxon>
        <taxon>Pezizomycotina</taxon>
        <taxon>Eurotiomycetes</taxon>
        <taxon>Eurotiomycetidae</taxon>
        <taxon>Eurotiales</taxon>
        <taxon>Aspergillaceae</taxon>
        <taxon>Penicillium</taxon>
    </lineage>
</organism>
<dbReference type="SUPFAM" id="SSF51735">
    <property type="entry name" value="NAD(P)-binding Rossmann-fold domains"/>
    <property type="match status" value="1"/>
</dbReference>
<dbReference type="AlphaFoldDB" id="A0AAD6MUY0"/>
<dbReference type="GO" id="GO:0005634">
    <property type="term" value="C:nucleus"/>
    <property type="evidence" value="ECO:0007669"/>
    <property type="project" value="TreeGrafter"/>
</dbReference>
<accession>A0AAD6MUY0</accession>